<protein>
    <submittedName>
        <fullName evidence="3">Outer-membrane lipoprotein carrier protein LolA</fullName>
    </submittedName>
</protein>
<dbReference type="EMBL" id="DYUD01000011">
    <property type="protein sequence ID" value="HJG88480.1"/>
    <property type="molecule type" value="Genomic_DNA"/>
</dbReference>
<sequence>MKINRILLFVAALLVLTCPMAAQAQSGTAALDKVVEKFRRSGDLSANFTLTLYNALNEPVDKQTGTIKLAGNKFYWKTPSMTVWYNGQLQWAYVASTQEVNLTEPTADEVASINPYILINTYKQNFTVKALKSKNNQLRVAELTPKKKGTNIERVVITVNASSWTPQSFQLYYSDRTRSTIVLSKYTAGQNFPDATFVFDKKQYPNAEIIDLR</sequence>
<dbReference type="Pfam" id="PF16584">
    <property type="entry name" value="LolA_2"/>
    <property type="match status" value="1"/>
</dbReference>
<dbReference type="Proteomes" id="UP000757103">
    <property type="component" value="Unassembled WGS sequence"/>
</dbReference>
<evidence type="ECO:0000313" key="4">
    <source>
        <dbReference type="Proteomes" id="UP000757103"/>
    </source>
</evidence>
<evidence type="ECO:0000256" key="1">
    <source>
        <dbReference type="ARBA" id="ARBA00022729"/>
    </source>
</evidence>
<proteinExistence type="predicted"/>
<keyword evidence="1 2" id="KW-0732">Signal</keyword>
<reference evidence="3" key="1">
    <citation type="journal article" date="2021" name="PeerJ">
        <title>Extensive microbial diversity within the chicken gut microbiome revealed by metagenomics and culture.</title>
        <authorList>
            <person name="Gilroy R."/>
            <person name="Ravi A."/>
            <person name="Getino M."/>
            <person name="Pursley I."/>
            <person name="Horton D.L."/>
            <person name="Alikhan N.F."/>
            <person name="Baker D."/>
            <person name="Gharbi K."/>
            <person name="Hall N."/>
            <person name="Watson M."/>
            <person name="Adriaenssens E.M."/>
            <person name="Foster-Nyarko E."/>
            <person name="Jarju S."/>
            <person name="Secka A."/>
            <person name="Antonio M."/>
            <person name="Oren A."/>
            <person name="Chaudhuri R.R."/>
            <person name="La Ragione R."/>
            <person name="Hildebrand F."/>
            <person name="Pallen M.J."/>
        </authorList>
    </citation>
    <scope>NUCLEOTIDE SEQUENCE</scope>
    <source>
        <strain evidence="3">CHK121-7720</strain>
    </source>
</reference>
<dbReference type="InterPro" id="IPR004564">
    <property type="entry name" value="OM_lipoprot_carrier_LolA-like"/>
</dbReference>
<dbReference type="PANTHER" id="PTHR35869:SF1">
    <property type="entry name" value="OUTER-MEMBRANE LIPOPROTEIN CARRIER PROTEIN"/>
    <property type="match status" value="1"/>
</dbReference>
<accession>A0A921MQK3</accession>
<dbReference type="PANTHER" id="PTHR35869">
    <property type="entry name" value="OUTER-MEMBRANE LIPOPROTEIN CARRIER PROTEIN"/>
    <property type="match status" value="1"/>
</dbReference>
<feature type="chain" id="PRO_5037724881" evidence="2">
    <location>
        <begin position="25"/>
        <end position="213"/>
    </location>
</feature>
<dbReference type="InterPro" id="IPR029046">
    <property type="entry name" value="LolA/LolB/LppX"/>
</dbReference>
<keyword evidence="3" id="KW-0449">Lipoprotein</keyword>
<evidence type="ECO:0000256" key="2">
    <source>
        <dbReference type="SAM" id="SignalP"/>
    </source>
</evidence>
<feature type="signal peptide" evidence="2">
    <location>
        <begin position="1"/>
        <end position="24"/>
    </location>
</feature>
<gene>
    <name evidence="3" type="ORF">K8U91_03235</name>
</gene>
<dbReference type="SUPFAM" id="SSF89392">
    <property type="entry name" value="Prokaryotic lipoproteins and lipoprotein localization factors"/>
    <property type="match status" value="1"/>
</dbReference>
<name>A0A921MQK3_9BACT</name>
<dbReference type="Gene3D" id="2.50.20.10">
    <property type="entry name" value="Lipoprotein localisation LolA/LolB/LppX"/>
    <property type="match status" value="1"/>
</dbReference>
<organism evidence="3 4">
    <name type="scientific">Barnesiella viscericola</name>
    <dbReference type="NCBI Taxonomy" id="397865"/>
    <lineage>
        <taxon>Bacteria</taxon>
        <taxon>Pseudomonadati</taxon>
        <taxon>Bacteroidota</taxon>
        <taxon>Bacteroidia</taxon>
        <taxon>Bacteroidales</taxon>
        <taxon>Barnesiellaceae</taxon>
        <taxon>Barnesiella</taxon>
    </lineage>
</organism>
<dbReference type="CDD" id="cd16325">
    <property type="entry name" value="LolA"/>
    <property type="match status" value="1"/>
</dbReference>
<comment type="caution">
    <text evidence="3">The sequence shown here is derived from an EMBL/GenBank/DDBJ whole genome shotgun (WGS) entry which is preliminary data.</text>
</comment>
<dbReference type="RefSeq" id="WP_273305516.1">
    <property type="nucleotide sequence ID" value="NZ_DYUD01000011.1"/>
</dbReference>
<evidence type="ECO:0000313" key="3">
    <source>
        <dbReference type="EMBL" id="HJG88480.1"/>
    </source>
</evidence>
<reference evidence="3" key="2">
    <citation type="submission" date="2021-09" db="EMBL/GenBank/DDBJ databases">
        <authorList>
            <person name="Gilroy R."/>
        </authorList>
    </citation>
    <scope>NUCLEOTIDE SEQUENCE</scope>
    <source>
        <strain evidence="3">CHK121-7720</strain>
    </source>
</reference>
<dbReference type="AlphaFoldDB" id="A0A921MQK3"/>